<dbReference type="OrthoDB" id="7205584at2"/>
<dbReference type="Proteomes" id="UP000001868">
    <property type="component" value="Chromosome"/>
</dbReference>
<keyword evidence="1" id="KW-0732">Signal</keyword>
<evidence type="ECO:0008006" key="4">
    <source>
        <dbReference type="Google" id="ProtNLM"/>
    </source>
</evidence>
<dbReference type="AlphaFoldDB" id="B4RGI5"/>
<proteinExistence type="predicted"/>
<dbReference type="Pfam" id="PF17036">
    <property type="entry name" value="CBP_BcsS"/>
    <property type="match status" value="1"/>
</dbReference>
<accession>B4RGI5</accession>
<sequence>MAGSTLARAMGLALVTAAAGWPAGNTAAQVPATVFGGAGVGADEMAYLGATVPVGGSGFALRGIVSTSQYKYRSAATRITSDQVQGEVSALYQRAGPNGYFDLGVGARYTDTDLSPNDPGNRSQGDEWDVVLSMSGQTAPGPWRAAGFASYAVDSEDYYVRAELTRAVRPSVRLGLEAVLDGDPNYDRRRAGVLLGVSTSPRWEAHIAVGASDSKARDGAYASIGFRRSF</sequence>
<evidence type="ECO:0000256" key="1">
    <source>
        <dbReference type="SAM" id="SignalP"/>
    </source>
</evidence>
<organism evidence="2 3">
    <name type="scientific">Phenylobacterium zucineum (strain HLK1)</name>
    <dbReference type="NCBI Taxonomy" id="450851"/>
    <lineage>
        <taxon>Bacteria</taxon>
        <taxon>Pseudomonadati</taxon>
        <taxon>Pseudomonadota</taxon>
        <taxon>Alphaproteobacteria</taxon>
        <taxon>Caulobacterales</taxon>
        <taxon>Caulobacteraceae</taxon>
        <taxon>Phenylobacterium</taxon>
    </lineage>
</organism>
<protein>
    <recommendedName>
        <fullName evidence="4">Cellulose biosynthesis protein BcsS</fullName>
    </recommendedName>
</protein>
<keyword evidence="3" id="KW-1185">Reference proteome</keyword>
<feature type="signal peptide" evidence="1">
    <location>
        <begin position="1"/>
        <end position="27"/>
    </location>
</feature>
<name>B4RGI5_PHEZH</name>
<dbReference type="EMBL" id="CP000747">
    <property type="protein sequence ID" value="ACG78891.1"/>
    <property type="molecule type" value="Genomic_DNA"/>
</dbReference>
<dbReference type="InterPro" id="IPR031485">
    <property type="entry name" value="CBP_BcsS"/>
</dbReference>
<dbReference type="STRING" id="450851.PHZ_c2482"/>
<evidence type="ECO:0000313" key="2">
    <source>
        <dbReference type="EMBL" id="ACG78891.1"/>
    </source>
</evidence>
<dbReference type="RefSeq" id="WP_012523029.1">
    <property type="nucleotide sequence ID" value="NC_011144.1"/>
</dbReference>
<dbReference type="HOGENOM" id="CLU_1203917_0_0_5"/>
<dbReference type="eggNOG" id="ENOG50316IT">
    <property type="taxonomic scope" value="Bacteria"/>
</dbReference>
<reference evidence="2 3" key="1">
    <citation type="journal article" date="2008" name="BMC Genomics">
        <title>Complete genome of Phenylobacterium zucineum - a novel facultative intracellular bacterium isolated from human erythroleukemia cell line K562.</title>
        <authorList>
            <person name="Luo Y."/>
            <person name="Xu X."/>
            <person name="Ding Z."/>
            <person name="Liu Z."/>
            <person name="Zhang B."/>
            <person name="Yan Z."/>
            <person name="Sun J."/>
            <person name="Hu S."/>
            <person name="Hu X."/>
        </authorList>
    </citation>
    <scope>NUCLEOTIDE SEQUENCE [LARGE SCALE GENOMIC DNA]</scope>
    <source>
        <strain evidence="2 3">HLK1</strain>
    </source>
</reference>
<dbReference type="KEGG" id="pzu:PHZ_c2482"/>
<evidence type="ECO:0000313" key="3">
    <source>
        <dbReference type="Proteomes" id="UP000001868"/>
    </source>
</evidence>
<feature type="chain" id="PRO_5002825454" description="Cellulose biosynthesis protein BcsS" evidence="1">
    <location>
        <begin position="28"/>
        <end position="230"/>
    </location>
</feature>
<gene>
    <name evidence="2" type="ordered locus">PHZ_c2482</name>
</gene>